<dbReference type="Gene3D" id="3.40.50.1820">
    <property type="entry name" value="alpha/beta hydrolase"/>
    <property type="match status" value="1"/>
</dbReference>
<dbReference type="HOGENOM" id="CLU_088863_2_1_6"/>
<name>A4SIN8_AERS4</name>
<dbReference type="GO" id="GO:0016787">
    <property type="term" value="F:hydrolase activity"/>
    <property type="evidence" value="ECO:0007669"/>
    <property type="project" value="InterPro"/>
</dbReference>
<dbReference type="InterPro" id="IPR010662">
    <property type="entry name" value="RBBP9/YdeN"/>
</dbReference>
<dbReference type="InterPro" id="IPR029058">
    <property type="entry name" value="AB_hydrolase_fold"/>
</dbReference>
<dbReference type="STRING" id="29491.GCA_000820065_01905"/>
<dbReference type="AlphaFoldDB" id="A4SIN8"/>
<accession>A4SIN8</accession>
<organism evidence="1 2">
    <name type="scientific">Aeromonas salmonicida (strain A449)</name>
    <dbReference type="NCBI Taxonomy" id="382245"/>
    <lineage>
        <taxon>Bacteria</taxon>
        <taxon>Pseudomonadati</taxon>
        <taxon>Pseudomonadota</taxon>
        <taxon>Gammaproteobacteria</taxon>
        <taxon>Aeromonadales</taxon>
        <taxon>Aeromonadaceae</taxon>
        <taxon>Aeromonas</taxon>
    </lineage>
</organism>
<dbReference type="Proteomes" id="UP000000225">
    <property type="component" value="Chromosome"/>
</dbReference>
<gene>
    <name evidence="1" type="ordered locus">ASA_0594</name>
</gene>
<sequence>MWHVHPALAPVPADRSTKMNKILLVPGLHNSGPDHWQSRWHQYFPHWQRMVGLPWDKPDLTVWSAKLASKLRSRRGRAHLVAHSFGALAAITAARQQPDKVASLFIVAPADPAHFGIVDEALAGSLKVSAQLIASRNDPWLSFERAEYWSRQWQVPLFDAGEVSHINAQSGHGEWSQGLNLLGTLYRRAEMVVEPAPAVWERRAALSFR</sequence>
<reference evidence="2" key="1">
    <citation type="journal article" date="2008" name="BMC Genomics">
        <title>The genome of Aeromonas salmonicida subsp. salmonicida A449: insights into the evolution of a fish pathogen.</title>
        <authorList>
            <person name="Reith M.E."/>
            <person name="Singh R.K."/>
            <person name="Curtis B."/>
            <person name="Boyd J.M."/>
            <person name="Bouevitch A."/>
            <person name="Kimball J."/>
            <person name="Munholland J."/>
            <person name="Murphy C."/>
            <person name="Sarty D."/>
            <person name="Williams J."/>
            <person name="Nash J.H."/>
            <person name="Johnson S.C."/>
            <person name="Brown L.L."/>
        </authorList>
    </citation>
    <scope>NUCLEOTIDE SEQUENCE [LARGE SCALE GENOMIC DNA]</scope>
    <source>
        <strain evidence="2">A449</strain>
    </source>
</reference>
<evidence type="ECO:0008006" key="3">
    <source>
        <dbReference type="Google" id="ProtNLM"/>
    </source>
</evidence>
<dbReference type="eggNOG" id="COG3545">
    <property type="taxonomic scope" value="Bacteria"/>
</dbReference>
<protein>
    <recommendedName>
        <fullName evidence="3">Alpha/beta hydrolase</fullName>
    </recommendedName>
</protein>
<dbReference type="EMBL" id="CP000644">
    <property type="protein sequence ID" value="ABO88760.1"/>
    <property type="molecule type" value="Genomic_DNA"/>
</dbReference>
<dbReference type="SUPFAM" id="SSF53474">
    <property type="entry name" value="alpha/beta-Hydrolases"/>
    <property type="match status" value="1"/>
</dbReference>
<proteinExistence type="predicted"/>
<evidence type="ECO:0000313" key="2">
    <source>
        <dbReference type="Proteomes" id="UP000000225"/>
    </source>
</evidence>
<dbReference type="Pfam" id="PF06821">
    <property type="entry name" value="Ser_hydrolase"/>
    <property type="match status" value="1"/>
</dbReference>
<dbReference type="KEGG" id="asa:ASA_0594"/>
<evidence type="ECO:0000313" key="1">
    <source>
        <dbReference type="EMBL" id="ABO88760.1"/>
    </source>
</evidence>